<feature type="domain" description="N-acetyltransferase" evidence="2">
    <location>
        <begin position="1"/>
        <end position="148"/>
    </location>
</feature>
<dbReference type="InterPro" id="IPR016181">
    <property type="entry name" value="Acyl_CoA_acyltransferase"/>
</dbReference>
<dbReference type="CDD" id="cd04301">
    <property type="entry name" value="NAT_SF"/>
    <property type="match status" value="1"/>
</dbReference>
<gene>
    <name evidence="3" type="ORF">C2L65_06470</name>
</gene>
<dbReference type="EMBL" id="CP026111">
    <property type="protein sequence ID" value="AUT59277.1"/>
    <property type="molecule type" value="Genomic_DNA"/>
</dbReference>
<dbReference type="Gene3D" id="3.40.630.30">
    <property type="match status" value="1"/>
</dbReference>
<sequence length="153" mass="17038">MLIRFFERTDLAACEQLFDSNTPKFFAEEERVEFTEYLNRLPGPYLVLEEDGEVVACGGWAASRTTPNEIVLCWGMVSQDRHKAGLGSRLMKARLQHIFASNNAVAVLLTTSQHSAGFFERFGFQAVRSEKDGYAPGIDLVEMRLEAGSVAAN</sequence>
<dbReference type="PANTHER" id="PTHR13947:SF37">
    <property type="entry name" value="LD18367P"/>
    <property type="match status" value="1"/>
</dbReference>
<organism evidence="3 4">
    <name type="scientific">Paraburkholderia terrae</name>
    <dbReference type="NCBI Taxonomy" id="311230"/>
    <lineage>
        <taxon>Bacteria</taxon>
        <taxon>Pseudomonadati</taxon>
        <taxon>Pseudomonadota</taxon>
        <taxon>Betaproteobacteria</taxon>
        <taxon>Burkholderiales</taxon>
        <taxon>Burkholderiaceae</taxon>
        <taxon>Paraburkholderia</taxon>
    </lineage>
</organism>
<dbReference type="AlphaFoldDB" id="A0A2I8EI65"/>
<dbReference type="GO" id="GO:0008080">
    <property type="term" value="F:N-acetyltransferase activity"/>
    <property type="evidence" value="ECO:0007669"/>
    <property type="project" value="InterPro"/>
</dbReference>
<keyword evidence="1 3" id="KW-0808">Transferase</keyword>
<dbReference type="KEGG" id="pter:C2L65_06470"/>
<evidence type="ECO:0000259" key="2">
    <source>
        <dbReference type="PROSITE" id="PS51186"/>
    </source>
</evidence>
<reference evidence="3 4" key="1">
    <citation type="submission" date="2018-01" db="EMBL/GenBank/DDBJ databases">
        <title>Species boundaries and ecological features among Paraburkholderia terrae DSMZ17804T, P. hospita DSMZ17164T and P. caribensis DSMZ13236T.</title>
        <authorList>
            <person name="Pratama A.A."/>
        </authorList>
    </citation>
    <scope>NUCLEOTIDE SEQUENCE [LARGE SCALE GENOMIC DNA]</scope>
    <source>
        <strain evidence="3 4">DSM 17804</strain>
    </source>
</reference>
<evidence type="ECO:0000256" key="1">
    <source>
        <dbReference type="ARBA" id="ARBA00022679"/>
    </source>
</evidence>
<protein>
    <submittedName>
        <fullName evidence="3">N-acetyltransferase</fullName>
    </submittedName>
</protein>
<dbReference type="Proteomes" id="UP000243502">
    <property type="component" value="Chromosome 1"/>
</dbReference>
<dbReference type="PROSITE" id="PS51186">
    <property type="entry name" value="GNAT"/>
    <property type="match status" value="1"/>
</dbReference>
<dbReference type="Pfam" id="PF00583">
    <property type="entry name" value="Acetyltransf_1"/>
    <property type="match status" value="1"/>
</dbReference>
<accession>A0A2I8EI65</accession>
<name>A0A2I8EI65_9BURK</name>
<proteinExistence type="predicted"/>
<dbReference type="OrthoDB" id="9792436at2"/>
<evidence type="ECO:0000313" key="3">
    <source>
        <dbReference type="EMBL" id="AUT59277.1"/>
    </source>
</evidence>
<evidence type="ECO:0000313" key="4">
    <source>
        <dbReference type="Proteomes" id="UP000243502"/>
    </source>
</evidence>
<dbReference type="SUPFAM" id="SSF55729">
    <property type="entry name" value="Acyl-CoA N-acyltransferases (Nat)"/>
    <property type="match status" value="1"/>
</dbReference>
<dbReference type="InterPro" id="IPR050769">
    <property type="entry name" value="NAT_camello-type"/>
</dbReference>
<dbReference type="PANTHER" id="PTHR13947">
    <property type="entry name" value="GNAT FAMILY N-ACETYLTRANSFERASE"/>
    <property type="match status" value="1"/>
</dbReference>
<dbReference type="InterPro" id="IPR000182">
    <property type="entry name" value="GNAT_dom"/>
</dbReference>